<feature type="region of interest" description="Disordered" evidence="1">
    <location>
        <begin position="104"/>
        <end position="190"/>
    </location>
</feature>
<dbReference type="Proteomes" id="UP000600080">
    <property type="component" value="Unassembled WGS sequence"/>
</dbReference>
<evidence type="ECO:0000313" key="3">
    <source>
        <dbReference type="Proteomes" id="UP000600080"/>
    </source>
</evidence>
<evidence type="ECO:0000256" key="1">
    <source>
        <dbReference type="SAM" id="MobiDB-lite"/>
    </source>
</evidence>
<organism evidence="2 3">
    <name type="scientific">Streptomyces kronopolitis</name>
    <dbReference type="NCBI Taxonomy" id="1612435"/>
    <lineage>
        <taxon>Bacteria</taxon>
        <taxon>Bacillati</taxon>
        <taxon>Actinomycetota</taxon>
        <taxon>Actinomycetes</taxon>
        <taxon>Kitasatosporales</taxon>
        <taxon>Streptomycetaceae</taxon>
        <taxon>Streptomyces</taxon>
    </lineage>
</organism>
<reference evidence="3" key="1">
    <citation type="journal article" date="2019" name="Int. J. Syst. Evol. Microbiol.">
        <title>The Global Catalogue of Microorganisms (GCM) 10K type strain sequencing project: providing services to taxonomists for standard genome sequencing and annotation.</title>
        <authorList>
            <consortium name="The Broad Institute Genomics Platform"/>
            <consortium name="The Broad Institute Genome Sequencing Center for Infectious Disease"/>
            <person name="Wu L."/>
            <person name="Ma J."/>
        </authorList>
    </citation>
    <scope>NUCLEOTIDE SEQUENCE [LARGE SCALE GENOMIC DNA]</scope>
    <source>
        <strain evidence="3">CGMCC 4.7323</strain>
    </source>
</reference>
<sequence>MGLLATGLAVAAAAVSTALLLLCVAANLGFQQRADRTDWRSPVKSAAPVATEAVGMTFSGGIPVTVVDVAELPGKKAPAPPGMPRFPKPGEVWVSPALAGRLGHLPSDQRPVAGTPTEPWAARPWPTPVNWSQSSATSRPTVPSPSRARRTRAAPATPSPPPASPTSRDGPWQAESARSTWAWPRSPPFSSSYRCWSWAPPRPVFRSPAATNVWPHCG</sequence>
<protein>
    <submittedName>
        <fullName evidence="2">Uncharacterized protein</fullName>
    </submittedName>
</protein>
<name>A0ABQ2IZX1_9ACTN</name>
<dbReference type="EMBL" id="BMND01000001">
    <property type="protein sequence ID" value="GGN33017.1"/>
    <property type="molecule type" value="Genomic_DNA"/>
</dbReference>
<accession>A0ABQ2IZX1</accession>
<keyword evidence="3" id="KW-1185">Reference proteome</keyword>
<proteinExistence type="predicted"/>
<gene>
    <name evidence="2" type="ORF">GCM10012285_03750</name>
</gene>
<evidence type="ECO:0000313" key="2">
    <source>
        <dbReference type="EMBL" id="GGN33017.1"/>
    </source>
</evidence>
<feature type="compositionally biased region" description="Low complexity" evidence="1">
    <location>
        <begin position="134"/>
        <end position="146"/>
    </location>
</feature>
<comment type="caution">
    <text evidence="2">The sequence shown here is derived from an EMBL/GenBank/DDBJ whole genome shotgun (WGS) entry which is preliminary data.</text>
</comment>